<evidence type="ECO:0000256" key="2">
    <source>
        <dbReference type="SAM" id="Phobius"/>
    </source>
</evidence>
<sequence length="985" mass="116878">MDSQEINKENSKNQWNIRVDKKIAQIQEKYDNLQPKNIENQSIYQKNQDSQLRKNIVQIYQKEEEISNLLEQKQTHQYANNENPSFQNFNPSVILNKNKLLQSPPDINLANLHRNIPKQMNKRELEVLFSTLIGRKVKISQIVYAYKISKYVWAVKEKVRLNKKKKQYIKDYIKDQNRIKLYNREQKLIKSQEKLKEIIYNTKKMVQTGQQHQFCLNIAYITFEQEADAHDILQNWFVSIFDKIRGQLQNHQQIFDIQQPPEPLDIIWENLEISKKEKFVRKVLTISLLLSIQILCFAILFLIAEFQALIRHNEYTSNQWLKYMLGFMCYGTVTFIQNGLTIVAKQLTSFQKNSCFSNQFTSCAFHMTWLFFFSSAIVPFILFIYQHNIHSNKTEEDKHDLILNLFFIFLGNATVTPYFIGLNVWYYYRKLKRHLIRKQGNNCKLTQYQANQIFENPSFFIDWKYAKVTAIQLTGIFFAPIFPFGIVLSLISLIHSYWASKYDFVNKSSIPNNQSIRLHEVMIFYVILNPFVFCLGAVSNEIFIKENKKSYSHYVCLIISLLYVLTYKYIIKIPFIKKIASPKIQSQREKNKNNFTYDDVKEYFTIDYLNSNPSTVIKGIIDDQIDRESRIGDPDYLKEFDDEEDNDDAESILSIAQKIDEGTDYEQIKSQYQEKQKNIKKGHFDELFLRESNLRQSLLQQDFVQEEDNNNSEDQQDSAKKKYINRQEIYQKYSKNEKLIKQNTDQGASDLEKEKQQQKNQQQYKKLKEYALHSVDQLGPDDIQQNVDQYERIMLLQQKQTNLREYIEEQKLSFNGEKSNDDFNYKNYIQEEDDQGENIQKEFDQSCRLQSILKNNSKLKQIIKRAVSSNNHKSQLYCSLHPLDIKNKIDQNYQYSAFSQNKQEQQQINEYKKPKKLSFKLQDNNDLVGSENAQEKNNSQNDTYNNGDINQIKQYSKSYDQQNCNKFIPHLNNQPDRSLSKVSIN</sequence>
<dbReference type="Proteomes" id="UP000054937">
    <property type="component" value="Unassembled WGS sequence"/>
</dbReference>
<feature type="region of interest" description="Disordered" evidence="1">
    <location>
        <begin position="745"/>
        <end position="764"/>
    </location>
</feature>
<keyword evidence="2" id="KW-1133">Transmembrane helix</keyword>
<feature type="transmembrane region" description="Helical" evidence="2">
    <location>
        <begin position="283"/>
        <end position="303"/>
    </location>
</feature>
<keyword evidence="2" id="KW-0472">Membrane</keyword>
<dbReference type="GO" id="GO:0005227">
    <property type="term" value="F:calcium-activated cation channel activity"/>
    <property type="evidence" value="ECO:0007669"/>
    <property type="project" value="InterPro"/>
</dbReference>
<keyword evidence="2" id="KW-0812">Transmembrane</keyword>
<dbReference type="PANTHER" id="PTHR13018">
    <property type="entry name" value="PROBABLE MEMBRANE PROTEIN DUF221-RELATED"/>
    <property type="match status" value="1"/>
</dbReference>
<evidence type="ECO:0000313" key="3">
    <source>
        <dbReference type="EMBL" id="KRX11067.1"/>
    </source>
</evidence>
<dbReference type="AlphaFoldDB" id="A0A0V0R9B3"/>
<proteinExistence type="predicted"/>
<feature type="transmembrane region" description="Helical" evidence="2">
    <location>
        <begin position="405"/>
        <end position="428"/>
    </location>
</feature>
<evidence type="ECO:0000256" key="1">
    <source>
        <dbReference type="SAM" id="MobiDB-lite"/>
    </source>
</evidence>
<protein>
    <submittedName>
        <fullName evidence="3">Uncharacterized protein</fullName>
    </submittedName>
</protein>
<accession>A0A0V0R9B3</accession>
<dbReference type="InterPro" id="IPR045122">
    <property type="entry name" value="Csc1-like"/>
</dbReference>
<feature type="transmembrane region" description="Helical" evidence="2">
    <location>
        <begin position="323"/>
        <end position="343"/>
    </location>
</feature>
<dbReference type="PANTHER" id="PTHR13018:SF83">
    <property type="entry name" value="RRM DOMAIN-CONTAINING PROTEIN"/>
    <property type="match status" value="1"/>
</dbReference>
<reference evidence="3 4" key="1">
    <citation type="journal article" date="2015" name="Sci. Rep.">
        <title>Genome of the facultative scuticociliatosis pathogen Pseudocohnilembus persalinus provides insight into its virulence through horizontal gene transfer.</title>
        <authorList>
            <person name="Xiong J."/>
            <person name="Wang G."/>
            <person name="Cheng J."/>
            <person name="Tian M."/>
            <person name="Pan X."/>
            <person name="Warren A."/>
            <person name="Jiang C."/>
            <person name="Yuan D."/>
            <person name="Miao W."/>
        </authorList>
    </citation>
    <scope>NUCLEOTIDE SEQUENCE [LARGE SCALE GENOMIC DNA]</scope>
    <source>
        <strain evidence="3">36N120E</strain>
    </source>
</reference>
<gene>
    <name evidence="3" type="ORF">PPERSA_05176</name>
</gene>
<organism evidence="3 4">
    <name type="scientific">Pseudocohnilembus persalinus</name>
    <name type="common">Ciliate</name>
    <dbReference type="NCBI Taxonomy" id="266149"/>
    <lineage>
        <taxon>Eukaryota</taxon>
        <taxon>Sar</taxon>
        <taxon>Alveolata</taxon>
        <taxon>Ciliophora</taxon>
        <taxon>Intramacronucleata</taxon>
        <taxon>Oligohymenophorea</taxon>
        <taxon>Scuticociliatia</taxon>
        <taxon>Philasterida</taxon>
        <taxon>Pseudocohnilembidae</taxon>
        <taxon>Pseudocohnilembus</taxon>
    </lineage>
</organism>
<dbReference type="CDD" id="cd00637">
    <property type="entry name" value="7tm_classA_rhodopsin-like"/>
    <property type="match status" value="1"/>
</dbReference>
<name>A0A0V0R9B3_PSEPJ</name>
<feature type="transmembrane region" description="Helical" evidence="2">
    <location>
        <begin position="473"/>
        <end position="498"/>
    </location>
</feature>
<evidence type="ECO:0000313" key="4">
    <source>
        <dbReference type="Proteomes" id="UP000054937"/>
    </source>
</evidence>
<feature type="transmembrane region" description="Helical" evidence="2">
    <location>
        <begin position="364"/>
        <end position="385"/>
    </location>
</feature>
<dbReference type="InParanoid" id="A0A0V0R9B3"/>
<comment type="caution">
    <text evidence="3">The sequence shown here is derived from an EMBL/GenBank/DDBJ whole genome shotgun (WGS) entry which is preliminary data.</text>
</comment>
<keyword evidence="4" id="KW-1185">Reference proteome</keyword>
<feature type="region of interest" description="Disordered" evidence="1">
    <location>
        <begin position="966"/>
        <end position="985"/>
    </location>
</feature>
<dbReference type="EMBL" id="LDAU01000007">
    <property type="protein sequence ID" value="KRX11067.1"/>
    <property type="molecule type" value="Genomic_DNA"/>
</dbReference>
<feature type="transmembrane region" description="Helical" evidence="2">
    <location>
        <begin position="551"/>
        <end position="570"/>
    </location>
</feature>
<dbReference type="GO" id="GO:0005886">
    <property type="term" value="C:plasma membrane"/>
    <property type="evidence" value="ECO:0007669"/>
    <property type="project" value="TreeGrafter"/>
</dbReference>
<dbReference type="OMA" id="ANQIFEN"/>
<feature type="transmembrane region" description="Helical" evidence="2">
    <location>
        <begin position="518"/>
        <end position="539"/>
    </location>
</feature>